<dbReference type="InterPro" id="IPR043504">
    <property type="entry name" value="Peptidase_S1_PA_chymotrypsin"/>
</dbReference>
<keyword evidence="3" id="KW-1185">Reference proteome</keyword>
<dbReference type="Gene3D" id="2.40.10.10">
    <property type="entry name" value="Trypsin-like serine proteases"/>
    <property type="match status" value="1"/>
</dbReference>
<reference evidence="3" key="1">
    <citation type="journal article" date="2019" name="Int. J. Syst. Evol. Microbiol.">
        <title>The Global Catalogue of Microorganisms (GCM) 10K type strain sequencing project: providing services to taxonomists for standard genome sequencing and annotation.</title>
        <authorList>
            <consortium name="The Broad Institute Genomics Platform"/>
            <consortium name="The Broad Institute Genome Sequencing Center for Infectious Disease"/>
            <person name="Wu L."/>
            <person name="Ma J."/>
        </authorList>
    </citation>
    <scope>NUCLEOTIDE SEQUENCE [LARGE SCALE GENOMIC DNA]</scope>
    <source>
        <strain evidence="3">CGMCC 4.7329</strain>
    </source>
</reference>
<gene>
    <name evidence="2" type="ORF">GCM10011610_27570</name>
</gene>
<dbReference type="Pfam" id="PF00089">
    <property type="entry name" value="Trypsin"/>
    <property type="match status" value="1"/>
</dbReference>
<sequence length="177" mass="18914">MPDPWPMAIRDFGKFRPASQLPLFGEGFVTSGDDSTLAQNDGYLWLSTPLGTPLLIPAYGSITVQITGIDEHGDVRSGTGLTLVPWHVLTSAHVTQDTAETAFRESCFLYSAVTRPGNSGGPIVAGDGRVIGIVAHDTFDKARGEQARFFRGIPANKVVGALADLGFAHLTTLEDWS</sequence>
<evidence type="ECO:0000313" key="3">
    <source>
        <dbReference type="Proteomes" id="UP000658127"/>
    </source>
</evidence>
<dbReference type="InterPro" id="IPR009003">
    <property type="entry name" value="Peptidase_S1_PA"/>
</dbReference>
<dbReference type="SUPFAM" id="SSF50494">
    <property type="entry name" value="Trypsin-like serine proteases"/>
    <property type="match status" value="1"/>
</dbReference>
<organism evidence="2 3">
    <name type="scientific">Nocardia rhizosphaerihabitans</name>
    <dbReference type="NCBI Taxonomy" id="1691570"/>
    <lineage>
        <taxon>Bacteria</taxon>
        <taxon>Bacillati</taxon>
        <taxon>Actinomycetota</taxon>
        <taxon>Actinomycetes</taxon>
        <taxon>Mycobacteriales</taxon>
        <taxon>Nocardiaceae</taxon>
        <taxon>Nocardia</taxon>
    </lineage>
</organism>
<proteinExistence type="predicted"/>
<evidence type="ECO:0000259" key="1">
    <source>
        <dbReference type="Pfam" id="PF00089"/>
    </source>
</evidence>
<dbReference type="Proteomes" id="UP000658127">
    <property type="component" value="Unassembled WGS sequence"/>
</dbReference>
<name>A0ABQ2KCF4_9NOCA</name>
<accession>A0ABQ2KCF4</accession>
<dbReference type="InterPro" id="IPR001254">
    <property type="entry name" value="Trypsin_dom"/>
</dbReference>
<feature type="domain" description="Peptidase S1" evidence="1">
    <location>
        <begin position="65"/>
        <end position="150"/>
    </location>
</feature>
<evidence type="ECO:0000313" key="2">
    <source>
        <dbReference type="EMBL" id="GGN79290.1"/>
    </source>
</evidence>
<comment type="caution">
    <text evidence="2">The sequence shown here is derived from an EMBL/GenBank/DDBJ whole genome shotgun (WGS) entry which is preliminary data.</text>
</comment>
<dbReference type="EMBL" id="BMNE01000003">
    <property type="protein sequence ID" value="GGN79290.1"/>
    <property type="molecule type" value="Genomic_DNA"/>
</dbReference>
<protein>
    <recommendedName>
        <fullName evidence="1">Peptidase S1 domain-containing protein</fullName>
    </recommendedName>
</protein>